<dbReference type="EMBL" id="BJOD01000011">
    <property type="protein sequence ID" value="GED25136.1"/>
    <property type="molecule type" value="Genomic_DNA"/>
</dbReference>
<feature type="domain" description="PepSY" evidence="3">
    <location>
        <begin position="36"/>
        <end position="88"/>
    </location>
</feature>
<feature type="signal peptide" evidence="2">
    <location>
        <begin position="1"/>
        <end position="27"/>
    </location>
</feature>
<gene>
    <name evidence="4" type="ORF">BAG01nite_12380</name>
    <name evidence="5" type="ORF">EB820_19055</name>
</gene>
<dbReference type="GeneID" id="82810863"/>
<dbReference type="AlphaFoldDB" id="A0A3M8ALV0"/>
<keyword evidence="7" id="KW-1185">Reference proteome</keyword>
<dbReference type="RefSeq" id="WP_005829116.1">
    <property type="nucleotide sequence ID" value="NZ_BJOD01000011.1"/>
</dbReference>
<keyword evidence="2" id="KW-0732">Signal</keyword>
<feature type="chain" id="PRO_5038399278" evidence="2">
    <location>
        <begin position="28"/>
        <end position="193"/>
    </location>
</feature>
<organism evidence="5 6">
    <name type="scientific">Brevibacillus agri</name>
    <dbReference type="NCBI Taxonomy" id="51101"/>
    <lineage>
        <taxon>Bacteria</taxon>
        <taxon>Bacillati</taxon>
        <taxon>Bacillota</taxon>
        <taxon>Bacilli</taxon>
        <taxon>Bacillales</taxon>
        <taxon>Paenibacillaceae</taxon>
        <taxon>Brevibacillus</taxon>
    </lineage>
</organism>
<sequence>MKRNHAIGMIGLALVAGAVFGVSQLAAGEQDKKRTSEEITKSLEARYGKAKTAFELTTEDGREVYAGTVENQTGTYRVQADALTGQVTHITLLSAKPRPQPASAETAPQTAEEGGSRPASPAPTSEIAKSGISLDRAREIALQQVAGTFDGIEVEQKDGMAVYEVEVVTAENREVKVAVDPLTGQVLSIMWED</sequence>
<feature type="domain" description="PepSY" evidence="3">
    <location>
        <begin position="132"/>
        <end position="189"/>
    </location>
</feature>
<evidence type="ECO:0000313" key="5">
    <source>
        <dbReference type="EMBL" id="RNB52123.1"/>
    </source>
</evidence>
<feature type="region of interest" description="Disordered" evidence="1">
    <location>
        <begin position="94"/>
        <end position="126"/>
    </location>
</feature>
<dbReference type="InterPro" id="IPR025711">
    <property type="entry name" value="PepSY"/>
</dbReference>
<dbReference type="EMBL" id="RHHN01000057">
    <property type="protein sequence ID" value="RNB52123.1"/>
    <property type="molecule type" value="Genomic_DNA"/>
</dbReference>
<evidence type="ECO:0000313" key="6">
    <source>
        <dbReference type="Proteomes" id="UP000276178"/>
    </source>
</evidence>
<evidence type="ECO:0000259" key="3">
    <source>
        <dbReference type="Pfam" id="PF03413"/>
    </source>
</evidence>
<dbReference type="Proteomes" id="UP000276178">
    <property type="component" value="Unassembled WGS sequence"/>
</dbReference>
<comment type="caution">
    <text evidence="5">The sequence shown here is derived from an EMBL/GenBank/DDBJ whole genome shotgun (WGS) entry which is preliminary data.</text>
</comment>
<evidence type="ECO:0000313" key="7">
    <source>
        <dbReference type="Proteomes" id="UP000317180"/>
    </source>
</evidence>
<evidence type="ECO:0000256" key="2">
    <source>
        <dbReference type="SAM" id="SignalP"/>
    </source>
</evidence>
<dbReference type="Proteomes" id="UP000317180">
    <property type="component" value="Unassembled WGS sequence"/>
</dbReference>
<accession>A0A3M8ALV0</accession>
<protein>
    <submittedName>
        <fullName evidence="5">Peptidase</fullName>
    </submittedName>
</protein>
<dbReference type="OrthoDB" id="2476750at2"/>
<dbReference type="Gene3D" id="3.10.450.40">
    <property type="match status" value="2"/>
</dbReference>
<proteinExistence type="predicted"/>
<reference evidence="5 6" key="1">
    <citation type="submission" date="2018-10" db="EMBL/GenBank/DDBJ databases">
        <title>Phylogenomics of Brevibacillus.</title>
        <authorList>
            <person name="Dunlap C."/>
        </authorList>
    </citation>
    <scope>NUCLEOTIDE SEQUENCE [LARGE SCALE GENOMIC DNA]</scope>
    <source>
        <strain evidence="5 6">NRRL NRS 1219</strain>
    </source>
</reference>
<evidence type="ECO:0000313" key="4">
    <source>
        <dbReference type="EMBL" id="GED25136.1"/>
    </source>
</evidence>
<reference evidence="4 7" key="2">
    <citation type="submission" date="2019-06" db="EMBL/GenBank/DDBJ databases">
        <title>Whole genome shotgun sequence of Brevibacillus agri NBRC 15538.</title>
        <authorList>
            <person name="Hosoyama A."/>
            <person name="Uohara A."/>
            <person name="Ohji S."/>
            <person name="Ichikawa N."/>
        </authorList>
    </citation>
    <scope>NUCLEOTIDE SEQUENCE [LARGE SCALE GENOMIC DNA]</scope>
    <source>
        <strain evidence="4 7">NBRC 15538</strain>
    </source>
</reference>
<name>A0A3M8ALV0_9BACL</name>
<dbReference type="Pfam" id="PF03413">
    <property type="entry name" value="PepSY"/>
    <property type="match status" value="2"/>
</dbReference>
<evidence type="ECO:0000256" key="1">
    <source>
        <dbReference type="SAM" id="MobiDB-lite"/>
    </source>
</evidence>